<proteinExistence type="predicted"/>
<feature type="coiled-coil region" evidence="1">
    <location>
        <begin position="930"/>
        <end position="957"/>
    </location>
</feature>
<gene>
    <name evidence="3" type="ORF">GA0111570_11050</name>
</gene>
<feature type="compositionally biased region" description="Basic and acidic residues" evidence="2">
    <location>
        <begin position="486"/>
        <end position="507"/>
    </location>
</feature>
<dbReference type="RefSeq" id="WP_092612384.1">
    <property type="nucleotide sequence ID" value="NZ_FMYF01000010.1"/>
</dbReference>
<keyword evidence="4" id="KW-1185">Reference proteome</keyword>
<protein>
    <submittedName>
        <fullName evidence="3">TIGR02680 family protein</fullName>
    </submittedName>
</protein>
<sequence length="1419" mass="155518">MIVDGPGTDRGVVPLDALPDTLSVWLAAAQAGGFPTPSREDRWQPMRAGVVNLWEFEAAEYWYANGWVQLTGRNETGKSSLMALTTLIPWLADTSSTNIDTLGRSGKKFRYYVEPTGQDGDRRSSDTSTNRGWLWVEYGRLVEGTPRFFTTMLFAEARAASSSVTLGWCTAEGGRVRESVDLAPHRLVAHPKDLASCGVLSHPSATAYKQYVARHLLGSTPDRLEAAGKMLRVTRTPKLGAQLEIGFVSEQLRTALPELDRTEVDALAAGWDQLDHLRADLEATDQAVATVEKFRRTAWLPWVRAELRRRADIASRARTDFDRVTREERSARDRFTSLTEQERQLTDDLRTASQDANAARTATEELQDSARFRDAQARLQTLEQRRREANQLRDQQLARTEFLGRARSEEQAAAQEADRYRELVEKSRAETTDARDELARAAVDAHVPVPSGDVDLHLLDQRVRERRQEITRARALLVENRRADQDAARAEDVAASTRDRATEDRTSAEQAWQDAETRRATLVEAVSAWATTLTPEPAAAAIDAWIAALPSGVSDDGRVAGRPLREVIQADWYLPVRDAVRRREQAAASRRAEAEARVAALGERIEQLRSAPPPVFAPPAGWLRRQRPDASATGAPLWALVDPRPEVPADDLSRIEAAMAAQGLLDAWVTPDGVFRPERDGNDLVVATGVGDGMATPPDRAQEMLSSVLVPAEGREDLAPSVTRMLAGVRLLTADEPIPETGIAVGRDGRWRSGVLAGRAAPEHAHPEWIGDSARAAQRRRAIEELSLAREEARDEAGTAASDEQREAAQLLTLARTFERCPSDTELRHDLTLAAERDAAAEKSAADAARKQAAADQLRTTADRALAAVRDFCAQRQLPNDEAGLEVAVEALAEAERVATRFRSRREALVVTEHTFDEARGRLLGRQQDVVTAQRQLSEAEGRLATVEATVAALESTLDADDHAVMAELDRLRAAEQAASGERDRLQGILRVVGTNRGEAQAKLSGAEERRSSATMARDQAFAGFRVLVDRGLGDEAELDLPDVHASTVDKVRDQVAAARRQLDLDPWPDDATAQTTEERRLYGRLSEAVHEVRALLETRGRSLQLVPDDLGLPRIEVQVDATGVPLGPREAATKLAQIHADLGATYTARVQETLDELLGSTFLEHLRGRVGATDALVNRINTVLADHQVVTTSTSLRIVLEPEATQDRMMLDAVRGPSLANPEAAVHVRNHLRTRVEAAKRQAAAAGEADWRDRLVETLDYRRWFNVQLQRKVGSSGTWRPLTSQGFAEMSGGARAVMLMLPLVATLAALYEDMDGAPRPLWLDEAFDGLDSANRAMIMDLFRSFDLDVLLAGPTRLVNVRTVPAASIYQVVRSPAPFPGADLTLELWAGGDLTVVNLPATLPVGAPATGDGPQEALL</sequence>
<feature type="coiled-coil region" evidence="1">
    <location>
        <begin position="372"/>
        <end position="430"/>
    </location>
</feature>
<dbReference type="SUPFAM" id="SSF52540">
    <property type="entry name" value="P-loop containing nucleoside triphosphate hydrolases"/>
    <property type="match status" value="1"/>
</dbReference>
<evidence type="ECO:0000256" key="2">
    <source>
        <dbReference type="SAM" id="MobiDB-lite"/>
    </source>
</evidence>
<dbReference type="PANTHER" id="PTHR23159:SF60">
    <property type="entry name" value="SPINDLE ASSEMBLY ABNORMAL PROTEIN 4"/>
    <property type="match status" value="1"/>
</dbReference>
<accession>A0A1G6HHJ5</accession>
<dbReference type="Pfam" id="PF13558">
    <property type="entry name" value="SbcC_Walker_B"/>
    <property type="match status" value="1"/>
</dbReference>
<reference evidence="3 4" key="1">
    <citation type="submission" date="2016-06" db="EMBL/GenBank/DDBJ databases">
        <authorList>
            <person name="Olsen C.W."/>
            <person name="Carey S."/>
            <person name="Hinshaw L."/>
            <person name="Karasin A.I."/>
        </authorList>
    </citation>
    <scope>NUCLEOTIDE SEQUENCE [LARGE SCALE GENOMIC DNA]</scope>
    <source>
        <strain evidence="3 4">LZ-22</strain>
    </source>
</reference>
<feature type="region of interest" description="Disordered" evidence="2">
    <location>
        <begin position="486"/>
        <end position="513"/>
    </location>
</feature>
<dbReference type="InterPro" id="IPR013496">
    <property type="entry name" value="CHP02680"/>
</dbReference>
<organism evidence="3 4">
    <name type="scientific">Raineyella antarctica</name>
    <dbReference type="NCBI Taxonomy" id="1577474"/>
    <lineage>
        <taxon>Bacteria</taxon>
        <taxon>Bacillati</taxon>
        <taxon>Actinomycetota</taxon>
        <taxon>Actinomycetes</taxon>
        <taxon>Propionibacteriales</taxon>
        <taxon>Propionibacteriaceae</taxon>
        <taxon>Raineyella</taxon>
    </lineage>
</organism>
<dbReference type="EMBL" id="FMYF01000010">
    <property type="protein sequence ID" value="SDB93664.1"/>
    <property type="molecule type" value="Genomic_DNA"/>
</dbReference>
<dbReference type="InterPro" id="IPR027417">
    <property type="entry name" value="P-loop_NTPase"/>
</dbReference>
<evidence type="ECO:0000313" key="4">
    <source>
        <dbReference type="Proteomes" id="UP000199086"/>
    </source>
</evidence>
<evidence type="ECO:0000256" key="1">
    <source>
        <dbReference type="SAM" id="Coils"/>
    </source>
</evidence>
<dbReference type="STRING" id="1577474.GA0111570_11050"/>
<evidence type="ECO:0000313" key="3">
    <source>
        <dbReference type="EMBL" id="SDB93664.1"/>
    </source>
</evidence>
<dbReference type="NCBIfam" id="TIGR02680">
    <property type="entry name" value="TIGR02680 family protein"/>
    <property type="match status" value="1"/>
</dbReference>
<name>A0A1G6HHJ5_9ACTN</name>
<dbReference type="PANTHER" id="PTHR23159">
    <property type="entry name" value="CENTROSOMAL PROTEIN 2"/>
    <property type="match status" value="1"/>
</dbReference>
<dbReference type="OrthoDB" id="8527901at2"/>
<dbReference type="Proteomes" id="UP000199086">
    <property type="component" value="Unassembled WGS sequence"/>
</dbReference>
<keyword evidence="1" id="KW-0175">Coiled coil</keyword>